<comment type="caution">
    <text evidence="3">The sequence shown here is derived from an EMBL/GenBank/DDBJ whole genome shotgun (WGS) entry which is preliminary data.</text>
</comment>
<dbReference type="NCBIfam" id="TIGR00444">
    <property type="entry name" value="mazG"/>
    <property type="match status" value="1"/>
</dbReference>
<evidence type="ECO:0000259" key="1">
    <source>
        <dbReference type="Pfam" id="PF00590"/>
    </source>
</evidence>
<dbReference type="CDD" id="cd11528">
    <property type="entry name" value="NTP-PPase_MazG_Nterm"/>
    <property type="match status" value="1"/>
</dbReference>
<dbReference type="SUPFAM" id="SSF101386">
    <property type="entry name" value="all-alpha NTP pyrophosphatases"/>
    <property type="match status" value="2"/>
</dbReference>
<dbReference type="InterPro" id="IPR014777">
    <property type="entry name" value="4pyrrole_Mease_sub1"/>
</dbReference>
<reference evidence="3 4" key="1">
    <citation type="submission" date="2020-08" db="EMBL/GenBank/DDBJ databases">
        <title>A Genomic Blueprint of the Chicken Gut Microbiome.</title>
        <authorList>
            <person name="Gilroy R."/>
            <person name="Ravi A."/>
            <person name="Getino M."/>
            <person name="Pursley I."/>
            <person name="Horton D.L."/>
            <person name="Alikhan N.-F."/>
            <person name="Baker D."/>
            <person name="Gharbi K."/>
            <person name="Hall N."/>
            <person name="Watson M."/>
            <person name="Adriaenssens E.M."/>
            <person name="Foster-Nyarko E."/>
            <person name="Jarju S."/>
            <person name="Secka A."/>
            <person name="Antonio M."/>
            <person name="Oren A."/>
            <person name="Chaudhuri R."/>
            <person name="La Ragione R.M."/>
            <person name="Hildebrand F."/>
            <person name="Pallen M.J."/>
        </authorList>
    </citation>
    <scope>NUCLEOTIDE SEQUENCE [LARGE SCALE GENOMIC DNA]</scope>
    <source>
        <strain evidence="3 4">Sa3CUA8</strain>
    </source>
</reference>
<dbReference type="SUPFAM" id="SSF53790">
    <property type="entry name" value="Tetrapyrrole methylase"/>
    <property type="match status" value="1"/>
</dbReference>
<dbReference type="InterPro" id="IPR000878">
    <property type="entry name" value="4pyrrol_Mease"/>
</dbReference>
<dbReference type="InterPro" id="IPR004518">
    <property type="entry name" value="MazG-like_dom"/>
</dbReference>
<dbReference type="InterPro" id="IPR048011">
    <property type="entry name" value="NTP-PPase_MazG-like_C"/>
</dbReference>
<feature type="domain" description="NTP pyrophosphohydrolase MazG-like" evidence="2">
    <location>
        <begin position="395"/>
        <end position="449"/>
    </location>
</feature>
<evidence type="ECO:0000313" key="3">
    <source>
        <dbReference type="EMBL" id="MBD7909513.1"/>
    </source>
</evidence>
<dbReference type="EC" id="3.6.1.9" evidence="3"/>
<gene>
    <name evidence="3" type="primary">mazG</name>
    <name evidence="3" type="ORF">H9659_14340</name>
</gene>
<dbReference type="Proteomes" id="UP000659496">
    <property type="component" value="Unassembled WGS sequence"/>
</dbReference>
<dbReference type="InterPro" id="IPR035013">
    <property type="entry name" value="YabN_N"/>
</dbReference>
<feature type="domain" description="NTP pyrophosphohydrolase MazG-like" evidence="2">
    <location>
        <begin position="254"/>
        <end position="327"/>
    </location>
</feature>
<dbReference type="Gene3D" id="1.10.287.1080">
    <property type="entry name" value="MazG-like"/>
    <property type="match status" value="2"/>
</dbReference>
<dbReference type="InterPro" id="IPR011551">
    <property type="entry name" value="NTP_PyrPHydrolase_MazG"/>
</dbReference>
<proteinExistence type="predicted"/>
<dbReference type="InterPro" id="IPR024180">
    <property type="entry name" value="Tetrapyrrole_Mease/MazG_pred"/>
</dbReference>
<dbReference type="PIRSF" id="PIRSF002845">
    <property type="entry name" value="Ttrprl_mtas_MazG"/>
    <property type="match status" value="1"/>
</dbReference>
<dbReference type="CDD" id="cd11723">
    <property type="entry name" value="YabN_N_like"/>
    <property type="match status" value="1"/>
</dbReference>
<dbReference type="EMBL" id="JACSQY010000014">
    <property type="protein sequence ID" value="MBD7909513.1"/>
    <property type="molecule type" value="Genomic_DNA"/>
</dbReference>
<dbReference type="NCBIfam" id="NF007113">
    <property type="entry name" value="PRK09562.1"/>
    <property type="match status" value="1"/>
</dbReference>
<accession>A0ABR8PMV2</accession>
<evidence type="ECO:0000259" key="2">
    <source>
        <dbReference type="Pfam" id="PF03819"/>
    </source>
</evidence>
<organism evidence="3 4">
    <name type="scientific">Sporosarcina gallistercoris</name>
    <dbReference type="NCBI Taxonomy" id="2762245"/>
    <lineage>
        <taxon>Bacteria</taxon>
        <taxon>Bacillati</taxon>
        <taxon>Bacillota</taxon>
        <taxon>Bacilli</taxon>
        <taxon>Bacillales</taxon>
        <taxon>Caryophanaceae</taxon>
        <taxon>Sporosarcina</taxon>
    </lineage>
</organism>
<dbReference type="PANTHER" id="PTHR30522">
    <property type="entry name" value="NUCLEOSIDE TRIPHOSPHATE PYROPHOSPHOHYDROLASE"/>
    <property type="match status" value="1"/>
</dbReference>
<dbReference type="Pfam" id="PF03819">
    <property type="entry name" value="MazG"/>
    <property type="match status" value="2"/>
</dbReference>
<sequence length="490" mass="55629">MYPITIVGLGSGELDQLSVGVYRKLKEAQTLVVRTDQHPAVDELKSEGIQMVSFDSVYESKDAFEAVYEEIVAKLLKMAEEKPVTYAVPGHPLVAERTVQLLIEREKEGQAVLEIAGGNSFLDPIFAALRIDPIEGFQLVDGTELRQDDIQMRQHVLIGQVYDAFVASDVKLTLLEKYAVDHPVTIVTAAGTSAEEVRTVPLVELDRETRIDNLTTVYVPPVVEQTDRLKEWQTFREIIAKLRSPEGCPWDREQTHESLKRYMIEEAHEVLDAIDREDDNDLIEELGDVLLQVFLHAQIGEDDGYFTMEDILQAIGDKMIRRHPHVFGETDVADADEVLKNWQDIKSEEKPKRDSLLDGQALSSSSLLTSFNYQKAAARVGFDWPDVEGAFEKFEEEWREFKDEVADGTQASRTDELGDVFFTLVNIARFLKLSPEEAMQHANQKFKNRFSYIERSVTAGRGSFDDYTVDELEGFWQQAKREGGTQDETR</sequence>
<dbReference type="InterPro" id="IPR048015">
    <property type="entry name" value="NTP-PPase_MazG-like_N"/>
</dbReference>
<name>A0ABR8PMV2_9BACL</name>
<evidence type="ECO:0000313" key="4">
    <source>
        <dbReference type="Proteomes" id="UP000659496"/>
    </source>
</evidence>
<dbReference type="PANTHER" id="PTHR30522:SF0">
    <property type="entry name" value="NUCLEOSIDE TRIPHOSPHATE PYROPHOSPHOHYDROLASE"/>
    <property type="match status" value="1"/>
</dbReference>
<dbReference type="RefSeq" id="WP_191691798.1">
    <property type="nucleotide sequence ID" value="NZ_JACSQY010000014.1"/>
</dbReference>
<protein>
    <submittedName>
        <fullName evidence="3">Nucleoside triphosphate pyrophosphohydrolase</fullName>
        <ecNumber evidence="3">3.6.1.9</ecNumber>
    </submittedName>
</protein>
<dbReference type="Pfam" id="PF00590">
    <property type="entry name" value="TP_methylase"/>
    <property type="match status" value="1"/>
</dbReference>
<dbReference type="InterPro" id="IPR035996">
    <property type="entry name" value="4pyrrol_Methylase_sf"/>
</dbReference>
<dbReference type="GO" id="GO:0047429">
    <property type="term" value="F:nucleoside triphosphate diphosphatase activity"/>
    <property type="evidence" value="ECO:0007669"/>
    <property type="project" value="UniProtKB-EC"/>
</dbReference>
<keyword evidence="3" id="KW-0378">Hydrolase</keyword>
<keyword evidence="4" id="KW-1185">Reference proteome</keyword>
<dbReference type="Gene3D" id="3.40.1010.10">
    <property type="entry name" value="Cobalt-precorrin-4 Transmethylase, Domain 1"/>
    <property type="match status" value="1"/>
</dbReference>
<dbReference type="CDD" id="cd11529">
    <property type="entry name" value="NTP-PPase_MazG_Cterm"/>
    <property type="match status" value="1"/>
</dbReference>
<feature type="domain" description="Tetrapyrrole methylase" evidence="1">
    <location>
        <begin position="4"/>
        <end position="205"/>
    </location>
</feature>